<proteinExistence type="predicted"/>
<dbReference type="InterPro" id="IPR008621">
    <property type="entry name" value="Cbb3-typ_cyt_oxidase_comp"/>
</dbReference>
<dbReference type="EMBL" id="RDRB01000011">
    <property type="protein sequence ID" value="ROT97770.1"/>
    <property type="molecule type" value="Genomic_DNA"/>
</dbReference>
<gene>
    <name evidence="3" type="ORF">EAT49_18375</name>
</gene>
<evidence type="ECO:0000313" key="4">
    <source>
        <dbReference type="Proteomes" id="UP000268016"/>
    </source>
</evidence>
<dbReference type="Proteomes" id="UP000268016">
    <property type="component" value="Unassembled WGS sequence"/>
</dbReference>
<dbReference type="Pfam" id="PF05545">
    <property type="entry name" value="FixQ"/>
    <property type="match status" value="1"/>
</dbReference>
<dbReference type="CDD" id="cd01324">
    <property type="entry name" value="cbb3_Oxidase_CcoQ"/>
    <property type="match status" value="1"/>
</dbReference>
<evidence type="ECO:0000313" key="3">
    <source>
        <dbReference type="EMBL" id="ROT97770.1"/>
    </source>
</evidence>
<protein>
    <submittedName>
        <fullName evidence="3">Cbb3-type cytochrome c oxidase subunit 3</fullName>
    </submittedName>
</protein>
<keyword evidence="4" id="KW-1185">Reference proteome</keyword>
<keyword evidence="2" id="KW-0812">Transmembrane</keyword>
<name>A0A3N2QRF9_9RHOB</name>
<evidence type="ECO:0000256" key="1">
    <source>
        <dbReference type="SAM" id="MobiDB-lite"/>
    </source>
</evidence>
<sequence>MEERTFVESLIASWPVIALFSGYVFAVLFVFRPGSRAIHDDAASTPFRNDDRPALEPADKEARS</sequence>
<keyword evidence="2" id="KW-1133">Transmembrane helix</keyword>
<keyword evidence="2" id="KW-0472">Membrane</keyword>
<feature type="region of interest" description="Disordered" evidence="1">
    <location>
        <begin position="39"/>
        <end position="64"/>
    </location>
</feature>
<accession>A0A3N2QRF9</accession>
<evidence type="ECO:0000256" key="2">
    <source>
        <dbReference type="SAM" id="Phobius"/>
    </source>
</evidence>
<dbReference type="OrthoDB" id="9801588at2"/>
<dbReference type="RefSeq" id="WP_123643777.1">
    <property type="nucleotide sequence ID" value="NZ_ML119091.1"/>
</dbReference>
<dbReference type="AlphaFoldDB" id="A0A3N2QRF9"/>
<organism evidence="3 4">
    <name type="scientific">Histidinibacterium lentulum</name>
    <dbReference type="NCBI Taxonomy" id="2480588"/>
    <lineage>
        <taxon>Bacteria</taxon>
        <taxon>Pseudomonadati</taxon>
        <taxon>Pseudomonadota</taxon>
        <taxon>Alphaproteobacteria</taxon>
        <taxon>Rhodobacterales</taxon>
        <taxon>Paracoccaceae</taxon>
        <taxon>Histidinibacterium</taxon>
    </lineage>
</organism>
<comment type="caution">
    <text evidence="3">The sequence shown here is derived from an EMBL/GenBank/DDBJ whole genome shotgun (WGS) entry which is preliminary data.</text>
</comment>
<reference evidence="3 4" key="1">
    <citation type="submission" date="2018-10" db="EMBL/GenBank/DDBJ databases">
        <title>Histidinibacterium lentulum gen. nov., sp. nov., a marine bacterium from the culture broth of Picochlorum sp. 122.</title>
        <authorList>
            <person name="Wang G."/>
        </authorList>
    </citation>
    <scope>NUCLEOTIDE SEQUENCE [LARGE SCALE GENOMIC DNA]</scope>
    <source>
        <strain evidence="3 4">B17</strain>
    </source>
</reference>
<feature type="transmembrane region" description="Helical" evidence="2">
    <location>
        <begin position="12"/>
        <end position="31"/>
    </location>
</feature>